<dbReference type="InterPro" id="IPR027417">
    <property type="entry name" value="P-loop_NTPase"/>
</dbReference>
<dbReference type="FunFam" id="3.40.50.300:FF:000006">
    <property type="entry name" value="DNA-binding transcriptional regulator NtrC"/>
    <property type="match status" value="1"/>
</dbReference>
<dbReference type="SMART" id="SM00382">
    <property type="entry name" value="AAA"/>
    <property type="match status" value="1"/>
</dbReference>
<reference evidence="12" key="2">
    <citation type="journal article" date="2019" name="Int. J. Syst. Evol. Microbiol.">
        <title>The Global Catalogue of Microorganisms (GCM) 10K type strain sequencing project: providing services to taxonomists for standard genome sequencing and annotation.</title>
        <authorList>
            <consortium name="The Broad Institute Genomics Platform"/>
            <consortium name="The Broad Institute Genome Sequencing Center for Infectious Disease"/>
            <person name="Wu L."/>
            <person name="Ma J."/>
        </authorList>
    </citation>
    <scope>NUCLEOTIDE SEQUENCE [LARGE SCALE GENOMIC DNA]</scope>
    <source>
        <strain evidence="12">CGMCC 1.15644</strain>
    </source>
</reference>
<dbReference type="InterPro" id="IPR011006">
    <property type="entry name" value="CheY-like_superfamily"/>
</dbReference>
<keyword evidence="4" id="KW-0804">Transcription</keyword>
<dbReference type="Gene3D" id="1.10.8.60">
    <property type="match status" value="1"/>
</dbReference>
<dbReference type="Pfam" id="PF02954">
    <property type="entry name" value="HTH_8"/>
    <property type="match status" value="1"/>
</dbReference>
<dbReference type="InterPro" id="IPR002078">
    <property type="entry name" value="Sigma_54_int"/>
</dbReference>
<keyword evidence="6" id="KW-0472">Membrane</keyword>
<dbReference type="PANTHER" id="PTHR32071">
    <property type="entry name" value="TRANSCRIPTIONAL REGULATORY PROTEIN"/>
    <property type="match status" value="1"/>
</dbReference>
<dbReference type="GO" id="GO:0000160">
    <property type="term" value="P:phosphorelay signal transduction system"/>
    <property type="evidence" value="ECO:0007669"/>
    <property type="project" value="InterPro"/>
</dbReference>
<dbReference type="PROSITE" id="PS00676">
    <property type="entry name" value="SIGMA54_INTERACT_2"/>
    <property type="match status" value="1"/>
</dbReference>
<dbReference type="InterPro" id="IPR025943">
    <property type="entry name" value="Sigma_54_int_dom_ATP-bd_2"/>
</dbReference>
<accession>A0A4R2HPY0</accession>
<dbReference type="SUPFAM" id="SSF52172">
    <property type="entry name" value="CheY-like"/>
    <property type="match status" value="1"/>
</dbReference>
<dbReference type="GO" id="GO:0005524">
    <property type="term" value="F:ATP binding"/>
    <property type="evidence" value="ECO:0007669"/>
    <property type="project" value="UniProtKB-KW"/>
</dbReference>
<keyword evidence="6" id="KW-0812">Transmembrane</keyword>
<dbReference type="CDD" id="cd00009">
    <property type="entry name" value="AAA"/>
    <property type="match status" value="1"/>
</dbReference>
<dbReference type="EMBL" id="SLWO01000001">
    <property type="protein sequence ID" value="TCO30701.1"/>
    <property type="molecule type" value="Genomic_DNA"/>
</dbReference>
<evidence type="ECO:0000256" key="1">
    <source>
        <dbReference type="ARBA" id="ARBA00022741"/>
    </source>
</evidence>
<dbReference type="Pfam" id="PF00158">
    <property type="entry name" value="Sigma54_activat"/>
    <property type="match status" value="1"/>
</dbReference>
<gene>
    <name evidence="10" type="ORF">EV200_101136</name>
    <name evidence="9" type="ORF">GCM10011413_38540</name>
</gene>
<dbReference type="PROSITE" id="PS50045">
    <property type="entry name" value="SIGMA54_INTERACT_4"/>
    <property type="match status" value="1"/>
</dbReference>
<dbReference type="InterPro" id="IPR002197">
    <property type="entry name" value="HTH_Fis"/>
</dbReference>
<dbReference type="Proteomes" id="UP000622648">
    <property type="component" value="Unassembled WGS sequence"/>
</dbReference>
<reference evidence="10 11" key="3">
    <citation type="submission" date="2019-03" db="EMBL/GenBank/DDBJ databases">
        <title>Genomic Encyclopedia of Type Strains, Phase IV (KMG-IV): sequencing the most valuable type-strain genomes for metagenomic binning, comparative biology and taxonomic classification.</title>
        <authorList>
            <person name="Goeker M."/>
        </authorList>
    </citation>
    <scope>NUCLEOTIDE SEQUENCE [LARGE SCALE GENOMIC DNA]</scope>
    <source>
        <strain evidence="10 11">DSM 103236</strain>
    </source>
</reference>
<dbReference type="GO" id="GO:0006355">
    <property type="term" value="P:regulation of DNA-templated transcription"/>
    <property type="evidence" value="ECO:0007669"/>
    <property type="project" value="InterPro"/>
</dbReference>
<dbReference type="SMART" id="SM00448">
    <property type="entry name" value="REC"/>
    <property type="match status" value="1"/>
</dbReference>
<keyword evidence="12" id="KW-1185">Reference proteome</keyword>
<evidence type="ECO:0000313" key="11">
    <source>
        <dbReference type="Proteomes" id="UP000295684"/>
    </source>
</evidence>
<feature type="transmembrane region" description="Helical" evidence="6">
    <location>
        <begin position="12"/>
        <end position="33"/>
    </location>
</feature>
<dbReference type="PROSITE" id="PS00675">
    <property type="entry name" value="SIGMA54_INTERACT_1"/>
    <property type="match status" value="1"/>
</dbReference>
<dbReference type="SUPFAM" id="SSF52540">
    <property type="entry name" value="P-loop containing nucleoside triphosphate hydrolases"/>
    <property type="match status" value="1"/>
</dbReference>
<dbReference type="Gene3D" id="3.40.50.2300">
    <property type="match status" value="1"/>
</dbReference>
<reference evidence="9" key="1">
    <citation type="journal article" date="2014" name="Int. J. Syst. Evol. Microbiol.">
        <title>Complete genome of a new Firmicutes species belonging to the dominant human colonic microbiota ('Ruminococcus bicirculans') reveals two chromosomes and a selective capacity to utilize plant glucans.</title>
        <authorList>
            <consortium name="NISC Comparative Sequencing Program"/>
            <person name="Wegmann U."/>
            <person name="Louis P."/>
            <person name="Goesmann A."/>
            <person name="Henrissat B."/>
            <person name="Duncan S.H."/>
            <person name="Flint H.J."/>
        </authorList>
    </citation>
    <scope>NUCLEOTIDE SEQUENCE</scope>
    <source>
        <strain evidence="9">CGMCC 1.15644</strain>
    </source>
</reference>
<evidence type="ECO:0000259" key="8">
    <source>
        <dbReference type="PROSITE" id="PS50110"/>
    </source>
</evidence>
<dbReference type="InterPro" id="IPR003593">
    <property type="entry name" value="AAA+_ATPase"/>
</dbReference>
<keyword evidence="3" id="KW-0805">Transcription regulation</keyword>
<feature type="modified residue" description="4-aspartylphosphate" evidence="5">
    <location>
        <position position="78"/>
    </location>
</feature>
<reference evidence="9" key="4">
    <citation type="submission" date="2024-05" db="EMBL/GenBank/DDBJ databases">
        <authorList>
            <person name="Sun Q."/>
            <person name="Zhou Y."/>
        </authorList>
    </citation>
    <scope>NUCLEOTIDE SEQUENCE</scope>
    <source>
        <strain evidence="9">CGMCC 1.15644</strain>
    </source>
</reference>
<organism evidence="10 11">
    <name type="scientific">Pedobacter psychrotolerans</name>
    <dbReference type="NCBI Taxonomy" id="1843235"/>
    <lineage>
        <taxon>Bacteria</taxon>
        <taxon>Pseudomonadati</taxon>
        <taxon>Bacteroidota</taxon>
        <taxon>Sphingobacteriia</taxon>
        <taxon>Sphingobacteriales</taxon>
        <taxon>Sphingobacteriaceae</taxon>
        <taxon>Pedobacter</taxon>
    </lineage>
</organism>
<dbReference type="Pfam" id="PF25601">
    <property type="entry name" value="AAA_lid_14"/>
    <property type="match status" value="1"/>
</dbReference>
<evidence type="ECO:0000256" key="4">
    <source>
        <dbReference type="ARBA" id="ARBA00023163"/>
    </source>
</evidence>
<dbReference type="PRINTS" id="PR01590">
    <property type="entry name" value="HTHFIS"/>
</dbReference>
<evidence type="ECO:0000259" key="7">
    <source>
        <dbReference type="PROSITE" id="PS50045"/>
    </source>
</evidence>
<dbReference type="InterPro" id="IPR001789">
    <property type="entry name" value="Sig_transdc_resp-reg_receiver"/>
</dbReference>
<dbReference type="Gene3D" id="1.10.10.60">
    <property type="entry name" value="Homeodomain-like"/>
    <property type="match status" value="1"/>
</dbReference>
<evidence type="ECO:0000313" key="10">
    <source>
        <dbReference type="EMBL" id="TCO30701.1"/>
    </source>
</evidence>
<dbReference type="EMBL" id="BMJO01000008">
    <property type="protein sequence ID" value="GGE68176.1"/>
    <property type="molecule type" value="Genomic_DNA"/>
</dbReference>
<evidence type="ECO:0000256" key="3">
    <source>
        <dbReference type="ARBA" id="ARBA00023015"/>
    </source>
</evidence>
<dbReference type="Proteomes" id="UP000295684">
    <property type="component" value="Unassembled WGS sequence"/>
</dbReference>
<evidence type="ECO:0000256" key="5">
    <source>
        <dbReference type="PROSITE-ProRule" id="PRU00169"/>
    </source>
</evidence>
<name>A0A4R2HPY0_9SPHI</name>
<protein>
    <submittedName>
        <fullName evidence="10">DNA-binding NtrC family response regulator</fullName>
    </submittedName>
    <submittedName>
        <fullName evidence="9">Sigma-54-dependent Fis family transcriptional regulator</fullName>
    </submittedName>
</protein>
<keyword evidence="5" id="KW-0597">Phosphoprotein</keyword>
<dbReference type="GO" id="GO:0043565">
    <property type="term" value="F:sequence-specific DNA binding"/>
    <property type="evidence" value="ECO:0007669"/>
    <property type="project" value="InterPro"/>
</dbReference>
<dbReference type="PANTHER" id="PTHR32071:SF121">
    <property type="entry name" value="SIGMA L-DEPENDENT TRANSCRIPTIONAL REGULATOR YQIR-RELATED"/>
    <property type="match status" value="1"/>
</dbReference>
<comment type="caution">
    <text evidence="10">The sequence shown here is derived from an EMBL/GenBank/DDBJ whole genome shotgun (WGS) entry which is preliminary data.</text>
</comment>
<evidence type="ECO:0000256" key="2">
    <source>
        <dbReference type="ARBA" id="ARBA00022840"/>
    </source>
</evidence>
<dbReference type="PROSITE" id="PS50110">
    <property type="entry name" value="RESPONSE_REGULATORY"/>
    <property type="match status" value="1"/>
</dbReference>
<dbReference type="InterPro" id="IPR025662">
    <property type="entry name" value="Sigma_54_int_dom_ATP-bd_1"/>
</dbReference>
<keyword evidence="6" id="KW-1133">Transmembrane helix</keyword>
<sequence>MNDQLSIGFRRFVIFILNIVAYFKPMNGIILIIDDEKKISSLLSRIIELEGFKTLQAATGKEGLKLLKNNDVSIVISDVKLPDVNGVAMVKDIKLLKPYVEVINLTAYGTISDGVLAIKNGAFDYLVKGDDNDKIIPLLYKAIDKANLQQRVLELSQKIAGKHHFNTIIGQSKKLLEAIDLAKRVSQTDTTVLLLGETGTGKEVFAQSIHYESPRTAKPFVALNCSGFSPDLLESELFGYKAGAFTGANKDKKGLLEEANGGTLFLDEIGEMNLDLQAKLLRVLENQSFIKVGDTHTQQVNVRILAATNKDLKADAESGKFRSDLYYRLSVFTIMLPPLRERKADIPLLAKHYLNEFAIKSNRLQLHLDDKILEIFEKYQWRGNIRELKNVMERLVILSDGKELNLSALPPEFFEFAPLQNNFNLQQVEKQHIQKVLLHTKGNKTETSRLLGIGLTTLYRKIEEYGIMEL</sequence>
<dbReference type="SUPFAM" id="SSF46689">
    <property type="entry name" value="Homeodomain-like"/>
    <property type="match status" value="1"/>
</dbReference>
<evidence type="ECO:0000313" key="12">
    <source>
        <dbReference type="Proteomes" id="UP000622648"/>
    </source>
</evidence>
<keyword evidence="2" id="KW-0067">ATP-binding</keyword>
<evidence type="ECO:0000256" key="6">
    <source>
        <dbReference type="SAM" id="Phobius"/>
    </source>
</evidence>
<evidence type="ECO:0000313" key="9">
    <source>
        <dbReference type="EMBL" id="GGE68176.1"/>
    </source>
</evidence>
<proteinExistence type="predicted"/>
<dbReference type="Gene3D" id="3.40.50.300">
    <property type="entry name" value="P-loop containing nucleotide triphosphate hydrolases"/>
    <property type="match status" value="1"/>
</dbReference>
<keyword evidence="1" id="KW-0547">Nucleotide-binding</keyword>
<keyword evidence="10" id="KW-0238">DNA-binding</keyword>
<feature type="domain" description="Response regulatory" evidence="8">
    <location>
        <begin position="29"/>
        <end position="143"/>
    </location>
</feature>
<dbReference type="AlphaFoldDB" id="A0A4R2HPY0"/>
<dbReference type="InterPro" id="IPR058031">
    <property type="entry name" value="AAA_lid_NorR"/>
</dbReference>
<feature type="domain" description="Sigma-54 factor interaction" evidence="7">
    <location>
        <begin position="168"/>
        <end position="397"/>
    </location>
</feature>
<dbReference type="InterPro" id="IPR009057">
    <property type="entry name" value="Homeodomain-like_sf"/>
</dbReference>
<dbReference type="Pfam" id="PF00072">
    <property type="entry name" value="Response_reg"/>
    <property type="match status" value="1"/>
</dbReference>